<protein>
    <recommendedName>
        <fullName evidence="4">Pesticin C-terminal domain-containing protein</fullName>
    </recommendedName>
</protein>
<evidence type="ECO:0000259" key="4">
    <source>
        <dbReference type="Pfam" id="PF16754"/>
    </source>
</evidence>
<sequence length="330" mass="37784">MKEIFCVFCLILIALTAKSLTIEKAKMNPFQGYVLTDSDFKVADESGVRIGPLDLKYLTPELMDKIGLSPDMIELLSPYTQIYGENALTLVRGKPFRLTREQYETLESRMKSFFCQIYDSLPPDQKNDPTVNKLEELSKEGNWPEFLNLASRFFQAPKIMIRGSLQTIAPMLFKILVIVAFLACSFDCSTVEQAEQNPLQAYVLTDESGNVVPTSGVRIGPLDLNYVTAQMLQRIGVEQDLIQKFEPYMNVKGEEAKKLLEQKPLKLTQEEYDQLSKQTVDFVNRQFDRIPGPLKQNPGIMQIRQLVEQEQWPQFLVKLSQMLQRFQMSG</sequence>
<comment type="caution">
    <text evidence="5">The sequence shown here is derived from an EMBL/GenBank/DDBJ whole genome shotgun (WGS) entry which is preliminary data.</text>
</comment>
<feature type="signal peptide" evidence="3">
    <location>
        <begin position="1"/>
        <end position="19"/>
    </location>
</feature>
<feature type="domain" description="Pesticin C-terminal" evidence="4">
    <location>
        <begin position="191"/>
        <end position="285"/>
    </location>
</feature>
<name>A0A3M7QMK7_BRAPC</name>
<feature type="chain" id="PRO_5018320376" description="Pesticin C-terminal domain-containing protein" evidence="3">
    <location>
        <begin position="20"/>
        <end position="330"/>
    </location>
</feature>
<dbReference type="GO" id="GO:0042742">
    <property type="term" value="P:defense response to bacterium"/>
    <property type="evidence" value="ECO:0007669"/>
    <property type="project" value="UniProtKB-KW"/>
</dbReference>
<dbReference type="Proteomes" id="UP000276133">
    <property type="component" value="Unassembled WGS sequence"/>
</dbReference>
<dbReference type="InterPro" id="IPR031922">
    <property type="entry name" value="Pesticin_C"/>
</dbReference>
<evidence type="ECO:0000256" key="3">
    <source>
        <dbReference type="SAM" id="SignalP"/>
    </source>
</evidence>
<dbReference type="OrthoDB" id="10471051at2759"/>
<evidence type="ECO:0000256" key="2">
    <source>
        <dbReference type="ARBA" id="ARBA00022638"/>
    </source>
</evidence>
<keyword evidence="1" id="KW-0929">Antimicrobial</keyword>
<evidence type="ECO:0000256" key="1">
    <source>
        <dbReference type="ARBA" id="ARBA00022529"/>
    </source>
</evidence>
<dbReference type="GO" id="GO:0031640">
    <property type="term" value="P:killing of cells of another organism"/>
    <property type="evidence" value="ECO:0007669"/>
    <property type="project" value="UniProtKB-KW"/>
</dbReference>
<evidence type="ECO:0000313" key="5">
    <source>
        <dbReference type="EMBL" id="RNA12677.1"/>
    </source>
</evidence>
<organism evidence="5 6">
    <name type="scientific">Brachionus plicatilis</name>
    <name type="common">Marine rotifer</name>
    <name type="synonym">Brachionus muelleri</name>
    <dbReference type="NCBI Taxonomy" id="10195"/>
    <lineage>
        <taxon>Eukaryota</taxon>
        <taxon>Metazoa</taxon>
        <taxon>Spiralia</taxon>
        <taxon>Gnathifera</taxon>
        <taxon>Rotifera</taxon>
        <taxon>Eurotatoria</taxon>
        <taxon>Monogononta</taxon>
        <taxon>Pseudotrocha</taxon>
        <taxon>Ploima</taxon>
        <taxon>Brachionidae</taxon>
        <taxon>Brachionus</taxon>
    </lineage>
</organism>
<dbReference type="AlphaFoldDB" id="A0A3M7QMK7"/>
<dbReference type="GO" id="GO:0003796">
    <property type="term" value="F:lysozyme activity"/>
    <property type="evidence" value="ECO:0007669"/>
    <property type="project" value="InterPro"/>
</dbReference>
<accession>A0A3M7QMK7</accession>
<keyword evidence="3" id="KW-0732">Signal</keyword>
<dbReference type="EMBL" id="REGN01005634">
    <property type="protein sequence ID" value="RNA12677.1"/>
    <property type="molecule type" value="Genomic_DNA"/>
</dbReference>
<reference evidence="5 6" key="1">
    <citation type="journal article" date="2018" name="Sci. Rep.">
        <title>Genomic signatures of local adaptation to the degree of environmental predictability in rotifers.</title>
        <authorList>
            <person name="Franch-Gras L."/>
            <person name="Hahn C."/>
            <person name="Garcia-Roger E.M."/>
            <person name="Carmona M.J."/>
            <person name="Serra M."/>
            <person name="Gomez A."/>
        </authorList>
    </citation>
    <scope>NUCLEOTIDE SEQUENCE [LARGE SCALE GENOMIC DNA]</scope>
    <source>
        <strain evidence="5">HYR1</strain>
    </source>
</reference>
<evidence type="ECO:0000313" key="6">
    <source>
        <dbReference type="Proteomes" id="UP000276133"/>
    </source>
</evidence>
<keyword evidence="6" id="KW-1185">Reference proteome</keyword>
<gene>
    <name evidence="5" type="ORF">BpHYR1_028272</name>
</gene>
<dbReference type="Pfam" id="PF16754">
    <property type="entry name" value="Pesticin"/>
    <property type="match status" value="1"/>
</dbReference>
<dbReference type="Gene3D" id="1.10.530.40">
    <property type="match status" value="2"/>
</dbReference>
<dbReference type="InterPro" id="IPR023347">
    <property type="entry name" value="Lysozyme_dom_sf"/>
</dbReference>
<keyword evidence="2" id="KW-0081">Bacteriolytic enzyme</keyword>
<proteinExistence type="predicted"/>